<protein>
    <submittedName>
        <fullName evidence="13">ATP-binding cassette domain-containing protein</fullName>
    </submittedName>
</protein>
<dbReference type="Pfam" id="PF00005">
    <property type="entry name" value="ABC_tran"/>
    <property type="match status" value="1"/>
</dbReference>
<feature type="domain" description="ABC transmembrane type-1" evidence="12">
    <location>
        <begin position="40"/>
        <end position="322"/>
    </location>
</feature>
<evidence type="ECO:0000256" key="3">
    <source>
        <dbReference type="ARBA" id="ARBA00022475"/>
    </source>
</evidence>
<evidence type="ECO:0000256" key="5">
    <source>
        <dbReference type="ARBA" id="ARBA00022741"/>
    </source>
</evidence>
<name>A0A6N7Z777_9PSEU</name>
<dbReference type="Gene3D" id="1.20.1560.10">
    <property type="entry name" value="ABC transporter type 1, transmembrane domain"/>
    <property type="match status" value="1"/>
</dbReference>
<dbReference type="Gene3D" id="3.40.50.300">
    <property type="entry name" value="P-loop containing nucleotide triphosphate hydrolases"/>
    <property type="match status" value="1"/>
</dbReference>
<proteinExistence type="inferred from homology"/>
<dbReference type="InterPro" id="IPR027417">
    <property type="entry name" value="P-loop_NTPase"/>
</dbReference>
<dbReference type="PROSITE" id="PS50929">
    <property type="entry name" value="ABC_TM1F"/>
    <property type="match status" value="1"/>
</dbReference>
<keyword evidence="4 10" id="KW-0812">Transmembrane</keyword>
<dbReference type="InterPro" id="IPR036640">
    <property type="entry name" value="ABC1_TM_sf"/>
</dbReference>
<feature type="transmembrane region" description="Helical" evidence="10">
    <location>
        <begin position="38"/>
        <end position="63"/>
    </location>
</feature>
<dbReference type="PROSITE" id="PS50893">
    <property type="entry name" value="ABC_TRANSPORTER_2"/>
    <property type="match status" value="1"/>
</dbReference>
<dbReference type="EMBL" id="WMBA01000057">
    <property type="protein sequence ID" value="MTD57989.1"/>
    <property type="molecule type" value="Genomic_DNA"/>
</dbReference>
<comment type="similarity">
    <text evidence="9">Belongs to the ABC transporter superfamily. Lipid exporter (TC 3.A.1.106) family.</text>
</comment>
<evidence type="ECO:0000256" key="7">
    <source>
        <dbReference type="ARBA" id="ARBA00022989"/>
    </source>
</evidence>
<dbReference type="InterPro" id="IPR011527">
    <property type="entry name" value="ABC1_TM_dom"/>
</dbReference>
<evidence type="ECO:0000256" key="8">
    <source>
        <dbReference type="ARBA" id="ARBA00023136"/>
    </source>
</evidence>
<evidence type="ECO:0000313" key="13">
    <source>
        <dbReference type="EMBL" id="MTD57989.1"/>
    </source>
</evidence>
<dbReference type="Pfam" id="PF00664">
    <property type="entry name" value="ABC_membrane"/>
    <property type="match status" value="1"/>
</dbReference>
<reference evidence="13 14" key="1">
    <citation type="submission" date="2019-11" db="EMBL/GenBank/DDBJ databases">
        <title>Draft genome of Amycolatopsis RM579.</title>
        <authorList>
            <person name="Duangmal K."/>
            <person name="Mingma R."/>
        </authorList>
    </citation>
    <scope>NUCLEOTIDE SEQUENCE [LARGE SCALE GENOMIC DNA]</scope>
    <source>
        <strain evidence="13 14">RM579</strain>
    </source>
</reference>
<keyword evidence="14" id="KW-1185">Reference proteome</keyword>
<accession>A0A6N7Z777</accession>
<dbReference type="OrthoDB" id="9806127at2"/>
<feature type="transmembrane region" description="Helical" evidence="10">
    <location>
        <begin position="261"/>
        <end position="284"/>
    </location>
</feature>
<evidence type="ECO:0000256" key="10">
    <source>
        <dbReference type="SAM" id="Phobius"/>
    </source>
</evidence>
<dbReference type="GO" id="GO:0005886">
    <property type="term" value="C:plasma membrane"/>
    <property type="evidence" value="ECO:0007669"/>
    <property type="project" value="UniProtKB-SubCell"/>
</dbReference>
<evidence type="ECO:0000256" key="1">
    <source>
        <dbReference type="ARBA" id="ARBA00004651"/>
    </source>
</evidence>
<dbReference type="CDD" id="cd18564">
    <property type="entry name" value="ABC_6TM_exporter_like"/>
    <property type="match status" value="1"/>
</dbReference>
<keyword evidence="2" id="KW-0813">Transport</keyword>
<comment type="caution">
    <text evidence="13">The sequence shown here is derived from an EMBL/GenBank/DDBJ whole genome shotgun (WGS) entry which is preliminary data.</text>
</comment>
<evidence type="ECO:0000313" key="14">
    <source>
        <dbReference type="Proteomes" id="UP000440096"/>
    </source>
</evidence>
<dbReference type="GO" id="GO:0015421">
    <property type="term" value="F:ABC-type oligopeptide transporter activity"/>
    <property type="evidence" value="ECO:0007669"/>
    <property type="project" value="TreeGrafter"/>
</dbReference>
<feature type="domain" description="ABC transporter" evidence="11">
    <location>
        <begin position="356"/>
        <end position="591"/>
    </location>
</feature>
<evidence type="ECO:0000259" key="11">
    <source>
        <dbReference type="PROSITE" id="PS50893"/>
    </source>
</evidence>
<dbReference type="InterPro" id="IPR039421">
    <property type="entry name" value="Type_1_exporter"/>
</dbReference>
<feature type="transmembrane region" description="Helical" evidence="10">
    <location>
        <begin position="83"/>
        <end position="102"/>
    </location>
</feature>
<dbReference type="AlphaFoldDB" id="A0A6N7Z777"/>
<dbReference type="GO" id="GO:0016887">
    <property type="term" value="F:ATP hydrolysis activity"/>
    <property type="evidence" value="ECO:0007669"/>
    <property type="project" value="InterPro"/>
</dbReference>
<gene>
    <name evidence="13" type="ORF">GKO32_29005</name>
</gene>
<dbReference type="InterPro" id="IPR017871">
    <property type="entry name" value="ABC_transporter-like_CS"/>
</dbReference>
<dbReference type="InterPro" id="IPR003593">
    <property type="entry name" value="AAA+_ATPase"/>
</dbReference>
<dbReference type="PANTHER" id="PTHR43394:SF1">
    <property type="entry name" value="ATP-BINDING CASSETTE SUB-FAMILY B MEMBER 10, MITOCHONDRIAL"/>
    <property type="match status" value="1"/>
</dbReference>
<dbReference type="RefSeq" id="WP_154760088.1">
    <property type="nucleotide sequence ID" value="NZ_WMBA01000057.1"/>
</dbReference>
<dbReference type="PANTHER" id="PTHR43394">
    <property type="entry name" value="ATP-DEPENDENT PERMEASE MDL1, MITOCHONDRIAL"/>
    <property type="match status" value="1"/>
</dbReference>
<evidence type="ECO:0000256" key="4">
    <source>
        <dbReference type="ARBA" id="ARBA00022692"/>
    </source>
</evidence>
<organism evidence="13 14">
    <name type="scientific">Amycolatopsis pithecellobii</name>
    <dbReference type="NCBI Taxonomy" id="664692"/>
    <lineage>
        <taxon>Bacteria</taxon>
        <taxon>Bacillati</taxon>
        <taxon>Actinomycetota</taxon>
        <taxon>Actinomycetes</taxon>
        <taxon>Pseudonocardiales</taxon>
        <taxon>Pseudonocardiaceae</taxon>
        <taxon>Amycolatopsis</taxon>
    </lineage>
</organism>
<feature type="transmembrane region" description="Helical" evidence="10">
    <location>
        <begin position="175"/>
        <end position="194"/>
    </location>
</feature>
<dbReference type="SUPFAM" id="SSF90123">
    <property type="entry name" value="ABC transporter transmembrane region"/>
    <property type="match status" value="1"/>
</dbReference>
<feature type="transmembrane region" description="Helical" evidence="10">
    <location>
        <begin position="290"/>
        <end position="308"/>
    </location>
</feature>
<evidence type="ECO:0000256" key="2">
    <source>
        <dbReference type="ARBA" id="ARBA00022448"/>
    </source>
</evidence>
<comment type="subcellular location">
    <subcellularLocation>
        <location evidence="1">Cell membrane</location>
        <topology evidence="1">Multi-pass membrane protein</topology>
    </subcellularLocation>
</comment>
<keyword evidence="6 13" id="KW-0067">ATP-binding</keyword>
<evidence type="ECO:0000256" key="6">
    <source>
        <dbReference type="ARBA" id="ARBA00022840"/>
    </source>
</evidence>
<dbReference type="SUPFAM" id="SSF52540">
    <property type="entry name" value="P-loop containing nucleoside triphosphate hydrolases"/>
    <property type="match status" value="1"/>
</dbReference>
<dbReference type="GO" id="GO:0005524">
    <property type="term" value="F:ATP binding"/>
    <property type="evidence" value="ECO:0007669"/>
    <property type="project" value="UniProtKB-KW"/>
</dbReference>
<keyword evidence="7 10" id="KW-1133">Transmembrane helix</keyword>
<dbReference type="Proteomes" id="UP000440096">
    <property type="component" value="Unassembled WGS sequence"/>
</dbReference>
<dbReference type="FunFam" id="3.40.50.300:FF:000299">
    <property type="entry name" value="ABC transporter ATP-binding protein/permease"/>
    <property type="match status" value="1"/>
</dbReference>
<keyword evidence="3" id="KW-1003">Cell membrane</keyword>
<dbReference type="PROSITE" id="PS00211">
    <property type="entry name" value="ABC_TRANSPORTER_1"/>
    <property type="match status" value="1"/>
</dbReference>
<dbReference type="InterPro" id="IPR003439">
    <property type="entry name" value="ABC_transporter-like_ATP-bd"/>
</dbReference>
<evidence type="ECO:0000256" key="9">
    <source>
        <dbReference type="ARBA" id="ARBA00061644"/>
    </source>
</evidence>
<evidence type="ECO:0000259" key="12">
    <source>
        <dbReference type="PROSITE" id="PS50929"/>
    </source>
</evidence>
<keyword evidence="5" id="KW-0547">Nucleotide-binding</keyword>
<sequence>MSAQYEKNGSAASILAPVLSAKAVFRRFWPIARLERRWLIVGGLLLVASAACDTAAIWMFSVITDRVLTAGNLAAFWTPAVEWVALTLISGVLVFGGQYLTARAGERFLLRLRGRVFAHVQRLSPDFFESRKHGDLVARLSADVESVEALVNSGVVQAAISLLTVVFYAAGALLLRWELALVSFAAVPAFVLVAKKSSRRVNAIAREERASHGELVAVLEEGLANITLTQTCNRQGTEEQRVHEHGARWMRAKLTLVRLSALYSPVVHLLETICVLCVIGFGAWEITQHRLTLGGLFAFAAFLGYLYPPVQALGSLTMTVAAASTGAARLIELLDTEPTVADTPRSWALRAARGELRLESVSFGYPGAARAVLRDFSLTVHPGELVALTGASGAGKTTIAKLLLRFTEPTAGVIRLDGVDIRDLTLSSLRAAVTLLPQETLIFHGTIGENIAYGRQNATREQIVAAAEAADAHEFIMGLPDGYDTVIGQRGHGVSGGQRQRIGIARAMIADAPILVLDEPTANLDASSARRIAEPLRRLAGGRTTILITHDLDLAALADRIIVLGDVQGARGPKQAVAAPRIGTKRHSRLAS</sequence>
<dbReference type="SMART" id="SM00382">
    <property type="entry name" value="AAA"/>
    <property type="match status" value="1"/>
</dbReference>
<keyword evidence="8 10" id="KW-0472">Membrane</keyword>
<feature type="transmembrane region" description="Helical" evidence="10">
    <location>
        <begin position="149"/>
        <end position="169"/>
    </location>
</feature>